<name>A0A4Y0BGV1_ANOFN</name>
<sequence>MLFLVLRKSAFSLRFASVAPTHLCWCVPC</sequence>
<dbReference type="VEuPathDB" id="VectorBase:AFUN019349"/>
<protein>
    <submittedName>
        <fullName evidence="1">Uncharacterized protein</fullName>
    </submittedName>
</protein>
<reference evidence="1" key="1">
    <citation type="submission" date="2020-05" db="UniProtKB">
        <authorList>
            <consortium name="EnsemblMetazoa"/>
        </authorList>
    </citation>
    <scope>IDENTIFICATION</scope>
    <source>
        <strain evidence="1">FUMOZ</strain>
    </source>
</reference>
<dbReference type="AlphaFoldDB" id="A0A4Y0BGV1"/>
<proteinExistence type="predicted"/>
<dbReference type="EnsemblMetazoa" id="AFUN019349-RA">
    <property type="protein sequence ID" value="AFUN019349-PA"/>
    <property type="gene ID" value="AFUN019349"/>
</dbReference>
<evidence type="ECO:0000313" key="1">
    <source>
        <dbReference type="EnsemblMetazoa" id="AFUN019349-PA"/>
    </source>
</evidence>
<accession>A0A4Y0BGV1</accession>
<organism evidence="1">
    <name type="scientific">Anopheles funestus</name>
    <name type="common">African malaria mosquito</name>
    <dbReference type="NCBI Taxonomy" id="62324"/>
    <lineage>
        <taxon>Eukaryota</taxon>
        <taxon>Metazoa</taxon>
        <taxon>Ecdysozoa</taxon>
        <taxon>Arthropoda</taxon>
        <taxon>Hexapoda</taxon>
        <taxon>Insecta</taxon>
        <taxon>Pterygota</taxon>
        <taxon>Neoptera</taxon>
        <taxon>Endopterygota</taxon>
        <taxon>Diptera</taxon>
        <taxon>Nematocera</taxon>
        <taxon>Culicoidea</taxon>
        <taxon>Culicidae</taxon>
        <taxon>Anophelinae</taxon>
        <taxon>Anopheles</taxon>
    </lineage>
</organism>